<proteinExistence type="inferred from homology"/>
<dbReference type="PANTHER" id="PTHR33755">
    <property type="entry name" value="TOXIN PARE1-RELATED"/>
    <property type="match status" value="1"/>
</dbReference>
<sequence>MPQVIFAPAAIRDLQRLRDFLRPKNPDAARRAGEAIRQGVQALGTHPRMGRLVEDLPEHYREWPIDFGDSGYVARYRLDGETVTILAVRHQKEAGY</sequence>
<comment type="similarity">
    <text evidence="1">Belongs to the RelE toxin family.</text>
</comment>
<dbReference type="Gene3D" id="3.30.2310.20">
    <property type="entry name" value="RelE-like"/>
    <property type="match status" value="1"/>
</dbReference>
<reference evidence="3" key="2">
    <citation type="submission" date="2021-03" db="EMBL/GenBank/DDBJ databases">
        <title>Complete genome sequence of Burkholderia seminalis 869T2.</title>
        <authorList>
            <person name="Hung S.-H."/>
            <person name="Huang C.-T."/>
            <person name="Huang C.-C."/>
            <person name="Kuo C.-H."/>
        </authorList>
    </citation>
    <scope>NUCLEOTIDE SEQUENCE</scope>
    <source>
        <strain evidence="3">869T2</strain>
    </source>
</reference>
<dbReference type="PANTHER" id="PTHR33755:SF7">
    <property type="entry name" value="TOXIN MODULE OF TOXIN-ANTITOXIN SYSTEM RELE_STBE FAMILY"/>
    <property type="match status" value="1"/>
</dbReference>
<evidence type="ECO:0000256" key="1">
    <source>
        <dbReference type="ARBA" id="ARBA00006226"/>
    </source>
</evidence>
<dbReference type="Pfam" id="PF05016">
    <property type="entry name" value="ParE_toxin"/>
    <property type="match status" value="1"/>
</dbReference>
<gene>
    <name evidence="3" type="ORF">DT99_001310</name>
</gene>
<dbReference type="Proteomes" id="UP000027834">
    <property type="component" value="Chromosome 1"/>
</dbReference>
<dbReference type="EMBL" id="CP072520">
    <property type="protein sequence ID" value="QTO18922.1"/>
    <property type="molecule type" value="Genomic_DNA"/>
</dbReference>
<accession>A0A8A8D2I2</accession>
<keyword evidence="2" id="KW-1277">Toxin-antitoxin system</keyword>
<keyword evidence="4" id="KW-1185">Reference proteome</keyword>
<evidence type="ECO:0000313" key="3">
    <source>
        <dbReference type="EMBL" id="QTO18922.1"/>
    </source>
</evidence>
<organism evidence="3 4">
    <name type="scientific">Burkholderia seminalis</name>
    <dbReference type="NCBI Taxonomy" id="488731"/>
    <lineage>
        <taxon>Bacteria</taxon>
        <taxon>Pseudomonadati</taxon>
        <taxon>Pseudomonadota</taxon>
        <taxon>Betaproteobacteria</taxon>
        <taxon>Burkholderiales</taxon>
        <taxon>Burkholderiaceae</taxon>
        <taxon>Burkholderia</taxon>
        <taxon>Burkholderia cepacia complex</taxon>
    </lineage>
</organism>
<dbReference type="InterPro" id="IPR007712">
    <property type="entry name" value="RelE/ParE_toxin"/>
</dbReference>
<dbReference type="InterPro" id="IPR035093">
    <property type="entry name" value="RelE/ParE_toxin_dom_sf"/>
</dbReference>
<reference evidence="3" key="1">
    <citation type="submission" date="2014-04" db="EMBL/GenBank/DDBJ databases">
        <authorList>
            <person name="Ho Y.-N."/>
            <person name="Huang C.-C."/>
        </authorList>
    </citation>
    <scope>NUCLEOTIDE SEQUENCE</scope>
    <source>
        <strain evidence="3">869T2</strain>
    </source>
</reference>
<evidence type="ECO:0000313" key="4">
    <source>
        <dbReference type="Proteomes" id="UP000027834"/>
    </source>
</evidence>
<evidence type="ECO:0000256" key="2">
    <source>
        <dbReference type="ARBA" id="ARBA00022649"/>
    </source>
</evidence>
<dbReference type="RefSeq" id="WP_034188048.1">
    <property type="nucleotide sequence ID" value="NZ_CP072520.1"/>
</dbReference>
<name>A0A8A8D2I2_9BURK</name>
<protein>
    <submittedName>
        <fullName evidence="3">Type II toxin-antitoxin system RelE/ParE family toxin</fullName>
    </submittedName>
</protein>
<dbReference type="AlphaFoldDB" id="A0A8A8D2I2"/>
<dbReference type="InterPro" id="IPR051803">
    <property type="entry name" value="TA_system_RelE-like_toxin"/>
</dbReference>